<comment type="caution">
    <text evidence="2">The sequence shown here is derived from an EMBL/GenBank/DDBJ whole genome shotgun (WGS) entry which is preliminary data.</text>
</comment>
<keyword evidence="3" id="KW-1185">Reference proteome</keyword>
<evidence type="ECO:0008006" key="4">
    <source>
        <dbReference type="Google" id="ProtNLM"/>
    </source>
</evidence>
<dbReference type="PATRIC" id="fig|442562.3.peg.2274"/>
<proteinExistence type="predicted"/>
<evidence type="ECO:0000313" key="3">
    <source>
        <dbReference type="Proteomes" id="UP000019666"/>
    </source>
</evidence>
<evidence type="ECO:0000313" key="2">
    <source>
        <dbReference type="EMBL" id="EYD76114.1"/>
    </source>
</evidence>
<dbReference type="HOGENOM" id="CLU_2957874_0_0_5"/>
<evidence type="ECO:0000256" key="1">
    <source>
        <dbReference type="SAM" id="MobiDB-lite"/>
    </source>
</evidence>
<dbReference type="EMBL" id="AOSK01000059">
    <property type="protein sequence ID" value="EYD76114.1"/>
    <property type="molecule type" value="Genomic_DNA"/>
</dbReference>
<sequence length="59" mass="6534">MVARRHRAGTGAQGQRSSARGLPPGAHWKERVAMAQWWSDHLDALRDGATVLPFRAGER</sequence>
<gene>
    <name evidence="2" type="ORF">Rumeso_02303</name>
</gene>
<name>A0A017HQU8_9RHOB</name>
<accession>A0A017HQU8</accession>
<dbReference type="AlphaFoldDB" id="A0A017HQU8"/>
<organism evidence="2 3">
    <name type="scientific">Rubellimicrobium mesophilum DSM 19309</name>
    <dbReference type="NCBI Taxonomy" id="442562"/>
    <lineage>
        <taxon>Bacteria</taxon>
        <taxon>Pseudomonadati</taxon>
        <taxon>Pseudomonadota</taxon>
        <taxon>Alphaproteobacteria</taxon>
        <taxon>Rhodobacterales</taxon>
        <taxon>Roseobacteraceae</taxon>
        <taxon>Rubellimicrobium</taxon>
    </lineage>
</organism>
<dbReference type="Proteomes" id="UP000019666">
    <property type="component" value="Unassembled WGS sequence"/>
</dbReference>
<reference evidence="2 3" key="1">
    <citation type="submission" date="2013-02" db="EMBL/GenBank/DDBJ databases">
        <authorList>
            <person name="Fiebig A."/>
            <person name="Goeker M."/>
            <person name="Klenk H.-P.P."/>
        </authorList>
    </citation>
    <scope>NUCLEOTIDE SEQUENCE [LARGE SCALE GENOMIC DNA]</scope>
    <source>
        <strain evidence="2 3">DSM 19309</strain>
    </source>
</reference>
<protein>
    <recommendedName>
        <fullName evidence="4">Integrase</fullName>
    </recommendedName>
</protein>
<feature type="region of interest" description="Disordered" evidence="1">
    <location>
        <begin position="1"/>
        <end position="24"/>
    </location>
</feature>